<protein>
    <submittedName>
        <fullName evidence="2">Uncharacterized protein</fullName>
    </submittedName>
</protein>
<accession>A0AAD6WXR0</accession>
<sequence>MTRAWKLKEHDKITHPVTEYGPSPYPSPSKFGCIGLSTSSQKFHARLRNVDVDVGDGVDGGRCDGSESHQKPSRTSQSRAAATLALGTWPPKGLVPVFDIPQGNFPANLIFKDFPKRQLTGYLATLKSPLLAGNESPTMAHCVWGTHMMYSGVAETFYKGPRRRDPYFQLNRVGAPAVTDPRPKYVIGRREGEAFKYWSMDDIHVTLIIVDTARHWSYSLEEATGIANLRARSSSFCSNSVGFLLCKTYPELSTTFKQQNEPPKSRIPGVLVEKQAKRSLGVIKLVFSPSGSQSIRAQLRINLSLWVEIWSQVQRNKLEQSVVQYYSQHENAPSPAMKLKRPLKKRLAGKFESPFLTGATVSMEKALAPKHREHDGWWGSGGTGTMTGAGSAGNCPAGLRCG</sequence>
<organism evidence="2 3">
    <name type="scientific">Mycena alexandri</name>
    <dbReference type="NCBI Taxonomy" id="1745969"/>
    <lineage>
        <taxon>Eukaryota</taxon>
        <taxon>Fungi</taxon>
        <taxon>Dikarya</taxon>
        <taxon>Basidiomycota</taxon>
        <taxon>Agaricomycotina</taxon>
        <taxon>Agaricomycetes</taxon>
        <taxon>Agaricomycetidae</taxon>
        <taxon>Agaricales</taxon>
        <taxon>Marasmiineae</taxon>
        <taxon>Mycenaceae</taxon>
        <taxon>Mycena</taxon>
    </lineage>
</organism>
<evidence type="ECO:0000256" key="1">
    <source>
        <dbReference type="SAM" id="MobiDB-lite"/>
    </source>
</evidence>
<dbReference type="AlphaFoldDB" id="A0AAD6WXR0"/>
<evidence type="ECO:0000313" key="2">
    <source>
        <dbReference type="EMBL" id="KAJ7027231.1"/>
    </source>
</evidence>
<comment type="caution">
    <text evidence="2">The sequence shown here is derived from an EMBL/GenBank/DDBJ whole genome shotgun (WGS) entry which is preliminary data.</text>
</comment>
<name>A0AAD6WXR0_9AGAR</name>
<dbReference type="EMBL" id="JARJCM010000127">
    <property type="protein sequence ID" value="KAJ7027231.1"/>
    <property type="molecule type" value="Genomic_DNA"/>
</dbReference>
<proteinExistence type="predicted"/>
<feature type="region of interest" description="Disordered" evidence="1">
    <location>
        <begin position="56"/>
        <end position="77"/>
    </location>
</feature>
<keyword evidence="3" id="KW-1185">Reference proteome</keyword>
<reference evidence="2" key="1">
    <citation type="submission" date="2023-03" db="EMBL/GenBank/DDBJ databases">
        <title>Massive genome expansion in bonnet fungi (Mycena s.s.) driven by repeated elements and novel gene families across ecological guilds.</title>
        <authorList>
            <consortium name="Lawrence Berkeley National Laboratory"/>
            <person name="Harder C.B."/>
            <person name="Miyauchi S."/>
            <person name="Viragh M."/>
            <person name="Kuo A."/>
            <person name="Thoen E."/>
            <person name="Andreopoulos B."/>
            <person name="Lu D."/>
            <person name="Skrede I."/>
            <person name="Drula E."/>
            <person name="Henrissat B."/>
            <person name="Morin E."/>
            <person name="Kohler A."/>
            <person name="Barry K."/>
            <person name="LaButti K."/>
            <person name="Morin E."/>
            <person name="Salamov A."/>
            <person name="Lipzen A."/>
            <person name="Mereny Z."/>
            <person name="Hegedus B."/>
            <person name="Baldrian P."/>
            <person name="Stursova M."/>
            <person name="Weitz H."/>
            <person name="Taylor A."/>
            <person name="Grigoriev I.V."/>
            <person name="Nagy L.G."/>
            <person name="Martin F."/>
            <person name="Kauserud H."/>
        </authorList>
    </citation>
    <scope>NUCLEOTIDE SEQUENCE</scope>
    <source>
        <strain evidence="2">CBHHK200</strain>
    </source>
</reference>
<feature type="compositionally biased region" description="Basic and acidic residues" evidence="1">
    <location>
        <begin position="59"/>
        <end position="70"/>
    </location>
</feature>
<evidence type="ECO:0000313" key="3">
    <source>
        <dbReference type="Proteomes" id="UP001218188"/>
    </source>
</evidence>
<gene>
    <name evidence="2" type="ORF">C8F04DRAFT_1189790</name>
</gene>
<dbReference type="Proteomes" id="UP001218188">
    <property type="component" value="Unassembled WGS sequence"/>
</dbReference>